<evidence type="ECO:0000256" key="6">
    <source>
        <dbReference type="ARBA" id="ARBA00022840"/>
    </source>
</evidence>
<dbReference type="GO" id="GO:0005737">
    <property type="term" value="C:cytoplasm"/>
    <property type="evidence" value="ECO:0007669"/>
    <property type="project" value="UniProtKB-SubCell"/>
</dbReference>
<dbReference type="EC" id="6.1.1.15" evidence="11"/>
<keyword evidence="4 11" id="KW-0436">Ligase</keyword>
<reference evidence="14" key="1">
    <citation type="submission" date="2017-04" db="EMBL/GenBank/DDBJ databases">
        <authorList>
            <person name="Varghese N."/>
            <person name="Submissions S."/>
        </authorList>
    </citation>
    <scope>NUCLEOTIDE SEQUENCE [LARGE SCALE GENOMIC DNA]</scope>
    <source>
        <strain evidence="14">DSM 4125</strain>
    </source>
</reference>
<keyword evidence="7 11" id="KW-0648">Protein biosynthesis</keyword>
<dbReference type="Gene3D" id="3.30.110.30">
    <property type="entry name" value="C-terminal domain of ProRS"/>
    <property type="match status" value="1"/>
</dbReference>
<dbReference type="AlphaFoldDB" id="A0A1X7JX80"/>
<comment type="domain">
    <text evidence="11">Consists of three domains: the N-terminal catalytic domain, the anticodon-binding domain and the C-terminal extension.</text>
</comment>
<dbReference type="NCBIfam" id="TIGR00408">
    <property type="entry name" value="proS_fam_I"/>
    <property type="match status" value="1"/>
</dbReference>
<dbReference type="HAMAP" id="MF_01571">
    <property type="entry name" value="Pro_tRNA_synth_type3"/>
    <property type="match status" value="1"/>
</dbReference>
<evidence type="ECO:0000256" key="3">
    <source>
        <dbReference type="ARBA" id="ARBA00022490"/>
    </source>
</evidence>
<dbReference type="GO" id="GO:0005524">
    <property type="term" value="F:ATP binding"/>
    <property type="evidence" value="ECO:0007669"/>
    <property type="project" value="UniProtKB-UniRule"/>
</dbReference>
<comment type="function">
    <text evidence="11">Catalyzes the attachment of proline to tRNA(Pro) in a two-step reaction: proline is first activated by ATP to form Pro-AMP and then transferred to the acceptor end of tRNA(Pro).</text>
</comment>
<dbReference type="PANTHER" id="PTHR43382:SF2">
    <property type="entry name" value="BIFUNCTIONAL GLUTAMATE_PROLINE--TRNA LIGASE"/>
    <property type="match status" value="1"/>
</dbReference>
<evidence type="ECO:0000256" key="4">
    <source>
        <dbReference type="ARBA" id="ARBA00022598"/>
    </source>
</evidence>
<dbReference type="SMART" id="SM00946">
    <property type="entry name" value="ProRS-C_1"/>
    <property type="match status" value="1"/>
</dbReference>
<dbReference type="Gene3D" id="3.30.930.10">
    <property type="entry name" value="Bira Bifunctional Protein, Domain 2"/>
    <property type="match status" value="1"/>
</dbReference>
<evidence type="ECO:0000256" key="7">
    <source>
        <dbReference type="ARBA" id="ARBA00022917"/>
    </source>
</evidence>
<dbReference type="PANTHER" id="PTHR43382">
    <property type="entry name" value="PROLYL-TRNA SYNTHETASE"/>
    <property type="match status" value="1"/>
</dbReference>
<dbReference type="SUPFAM" id="SSF55681">
    <property type="entry name" value="Class II aaRS and biotin synthetases"/>
    <property type="match status" value="1"/>
</dbReference>
<organism evidence="13 14">
    <name type="scientific">Marivirga sericea</name>
    <dbReference type="NCBI Taxonomy" id="1028"/>
    <lineage>
        <taxon>Bacteria</taxon>
        <taxon>Pseudomonadati</taxon>
        <taxon>Bacteroidota</taxon>
        <taxon>Cytophagia</taxon>
        <taxon>Cytophagales</taxon>
        <taxon>Marivirgaceae</taxon>
        <taxon>Marivirga</taxon>
    </lineage>
</organism>
<evidence type="ECO:0000256" key="2">
    <source>
        <dbReference type="ARBA" id="ARBA00011738"/>
    </source>
</evidence>
<dbReference type="InterPro" id="IPR036621">
    <property type="entry name" value="Anticodon-bd_dom_sf"/>
</dbReference>
<keyword evidence="5 11" id="KW-0547">Nucleotide-binding</keyword>
<dbReference type="SUPFAM" id="SSF64586">
    <property type="entry name" value="C-terminal domain of ProRS"/>
    <property type="match status" value="1"/>
</dbReference>
<dbReference type="InterPro" id="IPR016061">
    <property type="entry name" value="Pro-tRNA_ligase_II_C"/>
</dbReference>
<evidence type="ECO:0000256" key="8">
    <source>
        <dbReference type="ARBA" id="ARBA00023146"/>
    </source>
</evidence>
<dbReference type="InterPro" id="IPR004154">
    <property type="entry name" value="Anticodon-bd"/>
</dbReference>
<protein>
    <recommendedName>
        <fullName evidence="11">Proline--tRNA ligase</fullName>
        <ecNumber evidence="11">6.1.1.15</ecNumber>
    </recommendedName>
    <alternativeName>
        <fullName evidence="11">Prolyl-tRNA synthetase</fullName>
        <shortName evidence="11">ProRS</shortName>
    </alternativeName>
</protein>
<keyword evidence="6 11" id="KW-0067">ATP-binding</keyword>
<dbReference type="FunFam" id="3.40.50.800:FF:000005">
    <property type="entry name" value="bifunctional glutamate/proline--tRNA ligase"/>
    <property type="match status" value="1"/>
</dbReference>
<evidence type="ECO:0000313" key="13">
    <source>
        <dbReference type="EMBL" id="SMG33119.1"/>
    </source>
</evidence>
<dbReference type="RefSeq" id="WP_085516993.1">
    <property type="nucleotide sequence ID" value="NZ_FXAW01000004.1"/>
</dbReference>
<dbReference type="InterPro" id="IPR017449">
    <property type="entry name" value="Pro-tRNA_synth_II"/>
</dbReference>
<dbReference type="GO" id="GO:0006433">
    <property type="term" value="P:prolyl-tRNA aminoacylation"/>
    <property type="evidence" value="ECO:0007669"/>
    <property type="project" value="UniProtKB-UniRule"/>
</dbReference>
<evidence type="ECO:0000256" key="11">
    <source>
        <dbReference type="HAMAP-Rule" id="MF_01571"/>
    </source>
</evidence>
<comment type="subunit">
    <text evidence="2 11">Homodimer.</text>
</comment>
<dbReference type="InterPro" id="IPR002314">
    <property type="entry name" value="aa-tRNA-synt_IIb"/>
</dbReference>
<dbReference type="Pfam" id="PF09180">
    <property type="entry name" value="ProRS-C_1"/>
    <property type="match status" value="1"/>
</dbReference>
<dbReference type="EMBL" id="FXAW01000004">
    <property type="protein sequence ID" value="SMG33119.1"/>
    <property type="molecule type" value="Genomic_DNA"/>
</dbReference>
<dbReference type="Pfam" id="PF00587">
    <property type="entry name" value="tRNA-synt_2b"/>
    <property type="match status" value="1"/>
</dbReference>
<name>A0A1X7JX80_9BACT</name>
<evidence type="ECO:0000256" key="10">
    <source>
        <dbReference type="ARBA" id="ARBA00060806"/>
    </source>
</evidence>
<dbReference type="CDD" id="cd00778">
    <property type="entry name" value="ProRS_core_arch_euk"/>
    <property type="match status" value="1"/>
</dbReference>
<keyword evidence="14" id="KW-1185">Reference proteome</keyword>
<dbReference type="GO" id="GO:0017101">
    <property type="term" value="C:aminoacyl-tRNA synthetase multienzyme complex"/>
    <property type="evidence" value="ECO:0007669"/>
    <property type="project" value="TreeGrafter"/>
</dbReference>
<dbReference type="OrthoDB" id="9809052at2"/>
<dbReference type="InterPro" id="IPR033721">
    <property type="entry name" value="ProRS_core_arch_euk"/>
</dbReference>
<comment type="catalytic activity">
    <reaction evidence="9 11">
        <text>tRNA(Pro) + L-proline + ATP = L-prolyl-tRNA(Pro) + AMP + diphosphate</text>
        <dbReference type="Rhea" id="RHEA:14305"/>
        <dbReference type="Rhea" id="RHEA-COMP:9700"/>
        <dbReference type="Rhea" id="RHEA-COMP:9702"/>
        <dbReference type="ChEBI" id="CHEBI:30616"/>
        <dbReference type="ChEBI" id="CHEBI:33019"/>
        <dbReference type="ChEBI" id="CHEBI:60039"/>
        <dbReference type="ChEBI" id="CHEBI:78442"/>
        <dbReference type="ChEBI" id="CHEBI:78532"/>
        <dbReference type="ChEBI" id="CHEBI:456215"/>
        <dbReference type="EC" id="6.1.1.15"/>
    </reaction>
</comment>
<dbReference type="GO" id="GO:0004827">
    <property type="term" value="F:proline-tRNA ligase activity"/>
    <property type="evidence" value="ECO:0007669"/>
    <property type="project" value="UniProtKB-UniRule"/>
</dbReference>
<dbReference type="InterPro" id="IPR045864">
    <property type="entry name" value="aa-tRNA-synth_II/BPL/LPL"/>
</dbReference>
<dbReference type="PROSITE" id="PS50862">
    <property type="entry name" value="AA_TRNA_LIGASE_II"/>
    <property type="match status" value="1"/>
</dbReference>
<dbReference type="Proteomes" id="UP000193804">
    <property type="component" value="Unassembled WGS sequence"/>
</dbReference>
<sequence>MAKVLPKRSEDYSLWYNELVKKADLAENSAVRGCMIIKPYGFSIWEKMQRELDDMFKETGHQNAYFPLFIPKSYLSKEADHVEGFAKECAVVTHYRLKNDENGKGIVVDPDAKLEEELIVRPTSETIIWNTYRNWVQSYRDLPLLVNQWANVVRWEMRTRLFLRTAEFLWQEGHTAHATKQEAIEETERMINVYADFAEEFMALPVIKGLKSESERFAGALETYCIEGLMQDGKALQAGTSHFLGQNFAKAFDVKFATKEGKQEYVWGTSWGVSTRLMGALVMAHSDDEGLVLPPRLAPIQVVIVPIYKTEEDQNKIAEVAEQLKKSLKKKRITVKFDDRDTHKPGFKFAEWELKGVPLRIAIGPRDLENGTVELARRDTKEKQTVNIDGIESVIEDTLELIQQNIYKKAKDFRSENTFQVDTYDEFKKQLNKTGGFISAHWDGTAETEEKIKEETKATIRCIPLDAPEETGKCIYSGKPSNKRVLFAKAY</sequence>
<feature type="domain" description="Aminoacyl-transfer RNA synthetases class-II family profile" evidence="12">
    <location>
        <begin position="27"/>
        <end position="294"/>
    </location>
</feature>
<dbReference type="InterPro" id="IPR006195">
    <property type="entry name" value="aa-tRNA-synth_II"/>
</dbReference>
<comment type="subcellular location">
    <subcellularLocation>
        <location evidence="1 11">Cytoplasm</location>
    </subcellularLocation>
</comment>
<evidence type="ECO:0000256" key="9">
    <source>
        <dbReference type="ARBA" id="ARBA00047671"/>
    </source>
</evidence>
<dbReference type="InterPro" id="IPR004499">
    <property type="entry name" value="Pro-tRNA-ligase_IIa_arc-type"/>
</dbReference>
<comment type="similarity">
    <text evidence="10 11">Belongs to the class-II aminoacyl-tRNA synthetase family. ProS type 3 subfamily.</text>
</comment>
<keyword evidence="8 11" id="KW-0030">Aminoacyl-tRNA synthetase</keyword>
<dbReference type="Gene3D" id="3.40.50.800">
    <property type="entry name" value="Anticodon-binding domain"/>
    <property type="match status" value="1"/>
</dbReference>
<proteinExistence type="inferred from homology"/>
<dbReference type="Pfam" id="PF03129">
    <property type="entry name" value="HGTP_anticodon"/>
    <property type="match status" value="1"/>
</dbReference>
<evidence type="ECO:0000313" key="14">
    <source>
        <dbReference type="Proteomes" id="UP000193804"/>
    </source>
</evidence>
<dbReference type="SUPFAM" id="SSF52954">
    <property type="entry name" value="Class II aaRS ABD-related"/>
    <property type="match status" value="1"/>
</dbReference>
<evidence type="ECO:0000256" key="1">
    <source>
        <dbReference type="ARBA" id="ARBA00004496"/>
    </source>
</evidence>
<keyword evidence="3 11" id="KW-0963">Cytoplasm</keyword>
<evidence type="ECO:0000259" key="12">
    <source>
        <dbReference type="PROSITE" id="PS50862"/>
    </source>
</evidence>
<dbReference type="FunFam" id="3.30.930.10:FF:000023">
    <property type="entry name" value="Proline--tRNA ligase"/>
    <property type="match status" value="1"/>
</dbReference>
<evidence type="ECO:0000256" key="5">
    <source>
        <dbReference type="ARBA" id="ARBA00022741"/>
    </source>
</evidence>
<dbReference type="STRING" id="1028.SAMN05661096_02076"/>
<gene>
    <name evidence="11" type="primary">proS</name>
    <name evidence="13" type="ORF">SAMN05661096_02076</name>
</gene>
<dbReference type="CDD" id="cd00862">
    <property type="entry name" value="ProRS_anticodon_zinc"/>
    <property type="match status" value="1"/>
</dbReference>
<accession>A0A1X7JX80</accession>